<evidence type="ECO:0000313" key="5">
    <source>
        <dbReference type="Proteomes" id="UP000807115"/>
    </source>
</evidence>
<feature type="transmembrane region" description="Helical" evidence="2">
    <location>
        <begin position="459"/>
        <end position="486"/>
    </location>
</feature>
<organism evidence="4 5">
    <name type="scientific">Sorghum bicolor</name>
    <name type="common">Sorghum</name>
    <name type="synonym">Sorghum vulgare</name>
    <dbReference type="NCBI Taxonomy" id="4558"/>
    <lineage>
        <taxon>Eukaryota</taxon>
        <taxon>Viridiplantae</taxon>
        <taxon>Streptophyta</taxon>
        <taxon>Embryophyta</taxon>
        <taxon>Tracheophyta</taxon>
        <taxon>Spermatophyta</taxon>
        <taxon>Magnoliopsida</taxon>
        <taxon>Liliopsida</taxon>
        <taxon>Poales</taxon>
        <taxon>Poaceae</taxon>
        <taxon>PACMAD clade</taxon>
        <taxon>Panicoideae</taxon>
        <taxon>Andropogonodae</taxon>
        <taxon>Andropogoneae</taxon>
        <taxon>Sorghinae</taxon>
        <taxon>Sorghum</taxon>
    </lineage>
</organism>
<protein>
    <recommendedName>
        <fullName evidence="6">Bacterial Ig-like domain-containing protein</fullName>
    </recommendedName>
</protein>
<keyword evidence="2" id="KW-1133">Transmembrane helix</keyword>
<accession>A0A921U5I2</accession>
<reference evidence="4" key="2">
    <citation type="submission" date="2020-10" db="EMBL/GenBank/DDBJ databases">
        <authorList>
            <person name="Cooper E.A."/>
            <person name="Brenton Z.W."/>
            <person name="Flinn B.S."/>
            <person name="Jenkins J."/>
            <person name="Shu S."/>
            <person name="Flowers D."/>
            <person name="Luo F."/>
            <person name="Wang Y."/>
            <person name="Xia P."/>
            <person name="Barry K."/>
            <person name="Daum C."/>
            <person name="Lipzen A."/>
            <person name="Yoshinaga Y."/>
            <person name="Schmutz J."/>
            <person name="Saski C."/>
            <person name="Vermerris W."/>
            <person name="Kresovich S."/>
        </authorList>
    </citation>
    <scope>NUCLEOTIDE SEQUENCE</scope>
</reference>
<keyword evidence="3" id="KW-0732">Signal</keyword>
<dbReference type="PANTHER" id="PTHR34677">
    <property type="match status" value="1"/>
</dbReference>
<keyword evidence="2" id="KW-0812">Transmembrane</keyword>
<feature type="transmembrane region" description="Helical" evidence="2">
    <location>
        <begin position="721"/>
        <end position="743"/>
    </location>
</feature>
<dbReference type="AlphaFoldDB" id="A0A921U5I2"/>
<dbReference type="Proteomes" id="UP000807115">
    <property type="component" value="Chromosome 9"/>
</dbReference>
<feature type="chain" id="PRO_5037609841" description="Bacterial Ig-like domain-containing protein" evidence="3">
    <location>
        <begin position="30"/>
        <end position="1156"/>
    </location>
</feature>
<evidence type="ECO:0000313" key="4">
    <source>
        <dbReference type="EMBL" id="KAG0519552.1"/>
    </source>
</evidence>
<name>A0A921U5I2_SORBI</name>
<comment type="caution">
    <text evidence="4">The sequence shown here is derived from an EMBL/GenBank/DDBJ whole genome shotgun (WGS) entry which is preliminary data.</text>
</comment>
<feature type="region of interest" description="Disordered" evidence="1">
    <location>
        <begin position="1105"/>
        <end position="1139"/>
    </location>
</feature>
<feature type="signal peptide" evidence="3">
    <location>
        <begin position="1"/>
        <end position="29"/>
    </location>
</feature>
<evidence type="ECO:0000256" key="2">
    <source>
        <dbReference type="SAM" id="Phobius"/>
    </source>
</evidence>
<feature type="transmembrane region" description="Helical" evidence="2">
    <location>
        <begin position="988"/>
        <end position="1007"/>
    </location>
</feature>
<proteinExistence type="predicted"/>
<gene>
    <name evidence="4" type="ORF">BDA96_09G273300</name>
</gene>
<dbReference type="EMBL" id="CM027688">
    <property type="protein sequence ID" value="KAG0519552.1"/>
    <property type="molecule type" value="Genomic_DNA"/>
</dbReference>
<evidence type="ECO:0000256" key="3">
    <source>
        <dbReference type="SAM" id="SignalP"/>
    </source>
</evidence>
<feature type="transmembrane region" description="Helical" evidence="2">
    <location>
        <begin position="749"/>
        <end position="774"/>
    </location>
</feature>
<reference evidence="4" key="1">
    <citation type="journal article" date="2019" name="BMC Genomics">
        <title>A new reference genome for Sorghum bicolor reveals high levels of sequence similarity between sweet and grain genotypes: implications for the genetics of sugar metabolism.</title>
        <authorList>
            <person name="Cooper E.A."/>
            <person name="Brenton Z.W."/>
            <person name="Flinn B.S."/>
            <person name="Jenkins J."/>
            <person name="Shu S."/>
            <person name="Flowers D."/>
            <person name="Luo F."/>
            <person name="Wang Y."/>
            <person name="Xia P."/>
            <person name="Barry K."/>
            <person name="Daum C."/>
            <person name="Lipzen A."/>
            <person name="Yoshinaga Y."/>
            <person name="Schmutz J."/>
            <person name="Saski C."/>
            <person name="Vermerris W."/>
            <person name="Kresovich S."/>
        </authorList>
    </citation>
    <scope>NUCLEOTIDE SEQUENCE</scope>
</reference>
<evidence type="ECO:0008006" key="6">
    <source>
        <dbReference type="Google" id="ProtNLM"/>
    </source>
</evidence>
<feature type="region of interest" description="Disordered" evidence="1">
    <location>
        <begin position="1052"/>
        <end position="1092"/>
    </location>
</feature>
<keyword evidence="2" id="KW-0472">Membrane</keyword>
<sequence length="1156" mass="123956">MVWKSWGAAPPLLRIAVLLLAAAAPLCSGVGDVALSFSATPRRVSRSTSAAFAFRVLRATTGGPCADCLVTCQLDGEPASPCGGSNGTTTSYTGLKDGNHTFTACARTTSSSPSSPTCGTYAWDVDTVPPTASVSAGPAFTSAASTVSALVSFSEPCPGRGGFVCNATYCNLIVYGSGSVDPSTLKVLSPGLRYSVAVTISPDAQYGRLVLVMGRGFCTDAAGHPFTRTPNSTFTLRFDRRSDSMNITATVPEKMLQIQGVTRLVQATNDDNNLRMYLSFAQPVLNSSEQILSALTATDAVLTPTNRSTLGNRRFGYVVNKMSDTAIVTVACDTSSIISRQGTPVLSAEPFTFLYDTQRPWVKLGTSTRRTSSRDIPVLIKFAKPVFNFSSSAVQVFGGNVLSFHEASKSIYTLQIQALDKLVSVQVTENAAQDVAGNTNLASDRLLVRHYSVPASSSWIAAVTTVIFLTTAAAATLLTISTSSLVASGAISRPSSYMISEPSRNVLRMACHIQIFALSRWLSVNLPIEYYEFAKGIEWSIPYMRLPWEGPAADPFLGYSTMPAIAYSELLERSAVGTTNFSYPRVQGQPVTPTQIITSDPVFPTEIPEDGKPTPPMQTPGDATPVMPVQTPLPLDGMPLSAMEYRSFFENPDMKPEAQIIMKLQDLDGWKYFGRNMFWLGVIGGGLILLHLLTLVYFKLRYRDREQRRRHGFGALVLPRLEIMVVVLAMPCVAQAAAALIRGGTTCGLVIGIVLTAVLTSFLVGLLLFLSLGITMGRLLLYKEVRQEGQEYDHWYQELVRRTLGPGKRGQWTWKDPRRAACLPKLGPLFEDLRGPPKHILTPIAAHGGGGGKRRAAGGGPERMITSEDENEDSEAPFTFIQKLFGVLRIYFTLLESVKRVAVGIVAGAHASSGRSSRAEAVAVLSVASFQLFFMLLKKPFIKKRVQLVEILSVASEVAVFAACLALIDRTSAASGSGGWLPDGEARGVGLAMLGAFVLGFAAQVCNEWNALYRQARLLSADRSSFLDGAKTACLGLLLLVLPSSALGERVAVKHQQDPPPPDGGGAGESVSASTETDGGRGGSSRGSNNERWWLRQLREMAKASFSKEGNAVPGGAGAGKEEASTSGSKARSGEWKSKSKNLYNDLEAIFSNTSR</sequence>
<feature type="transmembrane region" description="Helical" evidence="2">
    <location>
        <begin position="677"/>
        <end position="700"/>
    </location>
</feature>
<feature type="transmembrane region" description="Helical" evidence="2">
    <location>
        <begin position="949"/>
        <end position="968"/>
    </location>
</feature>
<dbReference type="PANTHER" id="PTHR34677:SF1">
    <property type="entry name" value="TRANSMEMBRANE PROTEIN"/>
    <property type="match status" value="1"/>
</dbReference>
<evidence type="ECO:0000256" key="1">
    <source>
        <dbReference type="SAM" id="MobiDB-lite"/>
    </source>
</evidence>